<evidence type="ECO:0000313" key="8">
    <source>
        <dbReference type="EMBL" id="SNY69469.1"/>
    </source>
</evidence>
<feature type="transmembrane region" description="Helical" evidence="6">
    <location>
        <begin position="471"/>
        <end position="489"/>
    </location>
</feature>
<dbReference type="AlphaFoldDB" id="A0A285KA35"/>
<feature type="transmembrane region" description="Helical" evidence="6">
    <location>
        <begin position="391"/>
        <end position="417"/>
    </location>
</feature>
<evidence type="ECO:0000259" key="7">
    <source>
        <dbReference type="Pfam" id="PF02687"/>
    </source>
</evidence>
<protein>
    <submittedName>
        <fullName evidence="8">Putative ABC transport system permease protein</fullName>
    </submittedName>
</protein>
<dbReference type="Proteomes" id="UP000219612">
    <property type="component" value="Unassembled WGS sequence"/>
</dbReference>
<keyword evidence="2" id="KW-1003">Cell membrane</keyword>
<feature type="transmembrane region" description="Helical" evidence="6">
    <location>
        <begin position="794"/>
        <end position="822"/>
    </location>
</feature>
<sequence length="882" mass="89973">MRPSLHWPSIRGRARADLAPLLLMAAVVIAVSLLAAVVPPLQRATEDDTFRDSVHATVRVHAPWDSNYAMGDGYQREPALAQYLAFLPRSAKEQLGPEQLAVLDPPVTTVTSGPLAFITGDAPRNLRLGFVRDDESDGPATTWVSGGPPRATAPGEVVVRPGTPWLVQIGLSEVSARTIGAAPGDQIKVKDEQGNRFHVRVSGVFRPVDAGDPGWRMAPWLLAPSGNSFGGLLSADSLPDARILLPADRLDRTVTFSPTTAKLDRDSARSLAAAVATLKATSAASGVRDDSLRWDSTLDTEVNEVQARITAATAQATVLLLAVLAGAALVLSLTAELLTRRRLTALTAYRERGGALPVLAAELTVESLAVAVPAAGIGVLLAYVVAGGAAVLWALPVALAAIVAGPALGTLAAARATRDRRVPANRSARLWLRRTSQLRRAAVDVAVLTAAAGALVALHQRGIGGDPVLPASAPVLGVLGGALLLLRLLPLATRGLLGVTLRGCRALPVFGAARAAASSARLLPGLALVTAVGLAAFALVLSATVTSGLADGAWRSVGADARFDIAPGGAGSAQEFAAAPGVKQVVAARITDVQVVADGLAFSPRLVVVDAAAYQRLLASTPLPDAPDLARLTGGGGGGAIPALVRTRDDSIRAGTTVNLRRDGTSALTLTAVGTAPAVGDATDVIVIDTATATAAGLDAAPTTVWALGPGAARAVREAGADGTAVVRADLLRDRAAAPLTSGLTRLAYASAAALLALAVLGFALGAAANAPARWETLARLRTLGLRARDTRRVAAGELLPLVLFAAICGPALGIVLARVTLGPLALNLLTAQAGNPVVATPWPVAVIAAAVLLAALTAVVTVEATLRRRHRLGEVLRAGGS</sequence>
<proteinExistence type="predicted"/>
<evidence type="ECO:0000256" key="6">
    <source>
        <dbReference type="SAM" id="Phobius"/>
    </source>
</evidence>
<dbReference type="OrthoDB" id="3782729at2"/>
<dbReference type="EMBL" id="OBDY01000035">
    <property type="protein sequence ID" value="SNY69469.1"/>
    <property type="molecule type" value="Genomic_DNA"/>
</dbReference>
<comment type="subcellular location">
    <subcellularLocation>
        <location evidence="1">Cell membrane</location>
        <topology evidence="1">Multi-pass membrane protein</topology>
    </subcellularLocation>
</comment>
<organism evidence="8 9">
    <name type="scientific">Paractinoplanes atraurantiacus</name>
    <dbReference type="NCBI Taxonomy" id="1036182"/>
    <lineage>
        <taxon>Bacteria</taxon>
        <taxon>Bacillati</taxon>
        <taxon>Actinomycetota</taxon>
        <taxon>Actinomycetes</taxon>
        <taxon>Micromonosporales</taxon>
        <taxon>Micromonosporaceae</taxon>
        <taxon>Paractinoplanes</taxon>
    </lineage>
</organism>
<gene>
    <name evidence="8" type="ORF">SAMN05421748_13553</name>
</gene>
<dbReference type="RefSeq" id="WP_097328215.1">
    <property type="nucleotide sequence ID" value="NZ_OBDY01000035.1"/>
</dbReference>
<dbReference type="Pfam" id="PF02687">
    <property type="entry name" value="FtsX"/>
    <property type="match status" value="1"/>
</dbReference>
<feature type="transmembrane region" description="Helical" evidence="6">
    <location>
        <begin position="21"/>
        <end position="41"/>
    </location>
</feature>
<dbReference type="InterPro" id="IPR003838">
    <property type="entry name" value="ABC3_permease_C"/>
</dbReference>
<feature type="transmembrane region" description="Helical" evidence="6">
    <location>
        <begin position="438"/>
        <end position="459"/>
    </location>
</feature>
<feature type="transmembrane region" description="Helical" evidence="6">
    <location>
        <begin position="359"/>
        <end position="385"/>
    </location>
</feature>
<accession>A0A285KA35</accession>
<evidence type="ECO:0000256" key="4">
    <source>
        <dbReference type="ARBA" id="ARBA00022989"/>
    </source>
</evidence>
<feature type="domain" description="ABC3 transporter permease C-terminal" evidence="7">
    <location>
        <begin position="752"/>
        <end position="861"/>
    </location>
</feature>
<keyword evidence="5 6" id="KW-0472">Membrane</keyword>
<feature type="transmembrane region" description="Helical" evidence="6">
    <location>
        <begin position="747"/>
        <end position="773"/>
    </location>
</feature>
<evidence type="ECO:0000256" key="1">
    <source>
        <dbReference type="ARBA" id="ARBA00004651"/>
    </source>
</evidence>
<reference evidence="8 9" key="1">
    <citation type="submission" date="2017-09" db="EMBL/GenBank/DDBJ databases">
        <authorList>
            <person name="Ehlers B."/>
            <person name="Leendertz F.H."/>
        </authorList>
    </citation>
    <scope>NUCLEOTIDE SEQUENCE [LARGE SCALE GENOMIC DNA]</scope>
    <source>
        <strain evidence="8 9">CGMCC 4.6857</strain>
    </source>
</reference>
<keyword evidence="3 6" id="KW-0812">Transmembrane</keyword>
<evidence type="ECO:0000313" key="9">
    <source>
        <dbReference type="Proteomes" id="UP000219612"/>
    </source>
</evidence>
<name>A0A285KA35_9ACTN</name>
<dbReference type="GO" id="GO:0005886">
    <property type="term" value="C:plasma membrane"/>
    <property type="evidence" value="ECO:0007669"/>
    <property type="project" value="UniProtKB-SubCell"/>
</dbReference>
<feature type="transmembrane region" description="Helical" evidence="6">
    <location>
        <begin position="522"/>
        <end position="541"/>
    </location>
</feature>
<evidence type="ECO:0000256" key="2">
    <source>
        <dbReference type="ARBA" id="ARBA00022475"/>
    </source>
</evidence>
<evidence type="ECO:0000256" key="5">
    <source>
        <dbReference type="ARBA" id="ARBA00023136"/>
    </source>
</evidence>
<keyword evidence="9" id="KW-1185">Reference proteome</keyword>
<evidence type="ECO:0000256" key="3">
    <source>
        <dbReference type="ARBA" id="ARBA00022692"/>
    </source>
</evidence>
<keyword evidence="4 6" id="KW-1133">Transmembrane helix</keyword>
<feature type="transmembrane region" description="Helical" evidence="6">
    <location>
        <begin position="318"/>
        <end position="338"/>
    </location>
</feature>
<feature type="transmembrane region" description="Helical" evidence="6">
    <location>
        <begin position="842"/>
        <end position="863"/>
    </location>
</feature>